<comment type="caution">
    <text evidence="7">The sequence shown here is derived from an EMBL/GenBank/DDBJ whole genome shotgun (WGS) entry which is preliminary data.</text>
</comment>
<dbReference type="Gene3D" id="1.10.287.70">
    <property type="match status" value="1"/>
</dbReference>
<evidence type="ECO:0000256" key="3">
    <source>
        <dbReference type="ARBA" id="ARBA00022989"/>
    </source>
</evidence>
<dbReference type="EMBL" id="LLXL01000210">
    <property type="protein sequence ID" value="PKK75982.1"/>
    <property type="molecule type" value="Genomic_DNA"/>
</dbReference>
<evidence type="ECO:0000313" key="8">
    <source>
        <dbReference type="Proteomes" id="UP000233469"/>
    </source>
</evidence>
<dbReference type="GO" id="GO:0016020">
    <property type="term" value="C:membrane"/>
    <property type="evidence" value="ECO:0007669"/>
    <property type="project" value="UniProtKB-SubCell"/>
</dbReference>
<accession>A0A2N1NQ07</accession>
<feature type="domain" description="Ion transport" evidence="6">
    <location>
        <begin position="20"/>
        <end position="87"/>
    </location>
</feature>
<organism evidence="7 8">
    <name type="scientific">Rhizophagus irregularis</name>
    <dbReference type="NCBI Taxonomy" id="588596"/>
    <lineage>
        <taxon>Eukaryota</taxon>
        <taxon>Fungi</taxon>
        <taxon>Fungi incertae sedis</taxon>
        <taxon>Mucoromycota</taxon>
        <taxon>Glomeromycotina</taxon>
        <taxon>Glomeromycetes</taxon>
        <taxon>Glomerales</taxon>
        <taxon>Glomeraceae</taxon>
        <taxon>Rhizophagus</taxon>
    </lineage>
</organism>
<name>A0A2N1NQ07_9GLOM</name>
<keyword evidence="4 5" id="KW-0472">Membrane</keyword>
<feature type="transmembrane region" description="Helical" evidence="5">
    <location>
        <begin position="65"/>
        <end position="88"/>
    </location>
</feature>
<proteinExistence type="predicted"/>
<evidence type="ECO:0000256" key="4">
    <source>
        <dbReference type="ARBA" id="ARBA00023136"/>
    </source>
</evidence>
<protein>
    <recommendedName>
        <fullName evidence="6">Ion transport domain-containing protein</fullName>
    </recommendedName>
</protein>
<evidence type="ECO:0000313" key="7">
    <source>
        <dbReference type="EMBL" id="PKK75982.1"/>
    </source>
</evidence>
<dbReference type="Pfam" id="PF00520">
    <property type="entry name" value="Ion_trans"/>
    <property type="match status" value="1"/>
</dbReference>
<dbReference type="InterPro" id="IPR005821">
    <property type="entry name" value="Ion_trans_dom"/>
</dbReference>
<keyword evidence="3 5" id="KW-1133">Transmembrane helix</keyword>
<evidence type="ECO:0000256" key="2">
    <source>
        <dbReference type="ARBA" id="ARBA00022692"/>
    </source>
</evidence>
<dbReference type="GO" id="GO:0005216">
    <property type="term" value="F:monoatomic ion channel activity"/>
    <property type="evidence" value="ECO:0007669"/>
    <property type="project" value="InterPro"/>
</dbReference>
<reference evidence="7 8" key="1">
    <citation type="submission" date="2016-04" db="EMBL/GenBank/DDBJ databases">
        <title>Genome analyses suggest a sexual origin of heterokaryosis in a supposedly ancient asexual fungus.</title>
        <authorList>
            <person name="Ropars J."/>
            <person name="Sedzielewska K."/>
            <person name="Noel J."/>
            <person name="Charron P."/>
            <person name="Farinelli L."/>
            <person name="Marton T."/>
            <person name="Kruger M."/>
            <person name="Pelin A."/>
            <person name="Brachmann A."/>
            <person name="Corradi N."/>
        </authorList>
    </citation>
    <scope>NUCLEOTIDE SEQUENCE [LARGE SCALE GENOMIC DNA]</scope>
    <source>
        <strain evidence="7 8">C2</strain>
    </source>
</reference>
<reference evidence="7 8" key="2">
    <citation type="submission" date="2017-10" db="EMBL/GenBank/DDBJ databases">
        <title>Extensive intraspecific genome diversity in a model arbuscular mycorrhizal fungus.</title>
        <authorList>
            <person name="Chen E.C.H."/>
            <person name="Morin E."/>
            <person name="Baudet D."/>
            <person name="Noel J."/>
            <person name="Ndikumana S."/>
            <person name="Charron P."/>
            <person name="St-Onge C."/>
            <person name="Giorgi J."/>
            <person name="Grigoriev I.V."/>
            <person name="Roux C."/>
            <person name="Martin F.M."/>
            <person name="Corradi N."/>
        </authorList>
    </citation>
    <scope>NUCLEOTIDE SEQUENCE [LARGE SCALE GENOMIC DNA]</scope>
    <source>
        <strain evidence="7 8">C2</strain>
    </source>
</reference>
<evidence type="ECO:0000259" key="6">
    <source>
        <dbReference type="Pfam" id="PF00520"/>
    </source>
</evidence>
<gene>
    <name evidence="7" type="ORF">RhiirC2_773000</name>
</gene>
<keyword evidence="2 5" id="KW-0812">Transmembrane</keyword>
<comment type="subcellular location">
    <subcellularLocation>
        <location evidence="1">Membrane</location>
        <topology evidence="1">Multi-pass membrane protein</topology>
    </subcellularLocation>
</comment>
<dbReference type="Proteomes" id="UP000233469">
    <property type="component" value="Unassembled WGS sequence"/>
</dbReference>
<evidence type="ECO:0000256" key="1">
    <source>
        <dbReference type="ARBA" id="ARBA00004141"/>
    </source>
</evidence>
<sequence>MNLAAAYQVFENEDSSSSNLFILQKPDENTNMFTNFGTSFFATCLLLTGDTSSLSNWPYEKNPTLMILMIMFAFVMAIYILNVFITLFDEAMKDNDDSYLIMKAEYLAKIELFYLLPHQRRWKS</sequence>
<evidence type="ECO:0000256" key="5">
    <source>
        <dbReference type="SAM" id="Phobius"/>
    </source>
</evidence>
<dbReference type="AlphaFoldDB" id="A0A2N1NQ07"/>